<gene>
    <name evidence="2" type="ORF">JCM19231_4804</name>
</gene>
<dbReference type="RefSeq" id="WP_261836431.1">
    <property type="nucleotide sequence ID" value="NZ_AP024882.1"/>
</dbReference>
<dbReference type="SUPFAM" id="SSF51126">
    <property type="entry name" value="Pectin lyase-like"/>
    <property type="match status" value="1"/>
</dbReference>
<organism evidence="2 3">
    <name type="scientific">Vibrio ishigakensis</name>
    <dbReference type="NCBI Taxonomy" id="1481914"/>
    <lineage>
        <taxon>Bacteria</taxon>
        <taxon>Pseudomonadati</taxon>
        <taxon>Pseudomonadota</taxon>
        <taxon>Gammaproteobacteria</taxon>
        <taxon>Vibrionales</taxon>
        <taxon>Vibrionaceae</taxon>
        <taxon>Vibrio</taxon>
    </lineage>
</organism>
<dbReference type="Proteomes" id="UP000031671">
    <property type="component" value="Unassembled WGS sequence"/>
</dbReference>
<evidence type="ECO:0000313" key="3">
    <source>
        <dbReference type="Proteomes" id="UP000031671"/>
    </source>
</evidence>
<reference evidence="2 3" key="2">
    <citation type="submission" date="2015-01" db="EMBL/GenBank/DDBJ databases">
        <authorList>
            <consortium name="NBRP consortium"/>
            <person name="Sawabe T."/>
            <person name="Meirelles P."/>
            <person name="Feng G."/>
            <person name="Sayaka M."/>
            <person name="Hattori M."/>
            <person name="Ohkuma M."/>
        </authorList>
    </citation>
    <scope>NUCLEOTIDE SEQUENCE [LARGE SCALE GENOMIC DNA]</scope>
    <source>
        <strain evidence="3">JCM 19231</strain>
    </source>
</reference>
<feature type="region of interest" description="Disordered" evidence="1">
    <location>
        <begin position="29"/>
        <end position="48"/>
    </location>
</feature>
<protein>
    <submittedName>
        <fullName evidence="2">Uncharacterized protein</fullName>
    </submittedName>
</protein>
<evidence type="ECO:0000313" key="2">
    <source>
        <dbReference type="EMBL" id="GAM58748.1"/>
    </source>
</evidence>
<sequence>MKASKTAIAVALSSVFLFGCDFDVGSENKATGPGDNPGGSNPGGGETTPGVNYFAQILDSTEKGTGQLRLKLSESKSETAVSEISAGFLTVDLTYQKNGFINEVDSAENAYIQLYTTTGTSTKDLRGELVLGGGNIKYRFHDGKDENGEDKYSLSDSIGTYELGEELKVTVSWTKNEINYSINDQDLGTFPAINTEAVEYISLKLGDTTYKSNYEVLADNLKIYTGDASNNELIFEDDFDSYGLGHDLNEVRYNRALDVMILSDELDNGGDDNEGDGNDGDINEDGTAVDTLNALINSANVGDTITLAADLDYSTGVIKLNKAVTLDGQNVATITGSACIQITAPGAAVANLAFENSAIGAECGVHDSDSRRGAITVEEAASEDGNPVRLTNLTFDGSKVTQDSLYKKASWVFSSGYAILEDSEFNNLQSRIQNNAFYTSCVSASQRGIEINNNTFEIDDLGDKETAAIKVGNSKSGEIDSGATNCNVTISGNQFTGYNQEISSNAGSGKDRVVAIFANQAGNNIAGNLFN</sequence>
<reference evidence="2 3" key="1">
    <citation type="submission" date="2015-01" db="EMBL/GenBank/DDBJ databases">
        <title>Vibrio sp. C1 JCM 19231 whole genome shotgun sequence.</title>
        <authorList>
            <person name="Sawabe T."/>
            <person name="Meirelles P."/>
            <person name="Feng G."/>
            <person name="Sayaka M."/>
            <person name="Hattori M."/>
            <person name="Ohkuma M."/>
        </authorList>
    </citation>
    <scope>NUCLEOTIDE SEQUENCE [LARGE SCALE GENOMIC DNA]</scope>
    <source>
        <strain evidence="3">JCM 19231</strain>
    </source>
</reference>
<evidence type="ECO:0000256" key="1">
    <source>
        <dbReference type="SAM" id="MobiDB-lite"/>
    </source>
</evidence>
<keyword evidence="3" id="KW-1185">Reference proteome</keyword>
<comment type="caution">
    <text evidence="2">The sequence shown here is derived from an EMBL/GenBank/DDBJ whole genome shotgun (WGS) entry which is preliminary data.</text>
</comment>
<dbReference type="InterPro" id="IPR011050">
    <property type="entry name" value="Pectin_lyase_fold/virulence"/>
</dbReference>
<dbReference type="EMBL" id="BBRZ01000102">
    <property type="protein sequence ID" value="GAM58748.1"/>
    <property type="molecule type" value="Genomic_DNA"/>
</dbReference>
<accession>A0A0B8P661</accession>
<dbReference type="PROSITE" id="PS51257">
    <property type="entry name" value="PROKAR_LIPOPROTEIN"/>
    <property type="match status" value="1"/>
</dbReference>
<proteinExistence type="predicted"/>
<dbReference type="AlphaFoldDB" id="A0A0B8P661"/>
<feature type="compositionally biased region" description="Gly residues" evidence="1">
    <location>
        <begin position="35"/>
        <end position="47"/>
    </location>
</feature>
<name>A0A0B8P661_9VIBR</name>